<dbReference type="InterPro" id="IPR010126">
    <property type="entry name" value="Esterase_phb"/>
</dbReference>
<evidence type="ECO:0000256" key="2">
    <source>
        <dbReference type="ARBA" id="ARBA00022801"/>
    </source>
</evidence>
<gene>
    <name evidence="3" type="ORF">DEJ49_16545</name>
</gene>
<accession>A0A5P2CHQ4</accession>
<keyword evidence="1" id="KW-0732">Signal</keyword>
<dbReference type="GO" id="GO:0005576">
    <property type="term" value="C:extracellular region"/>
    <property type="evidence" value="ECO:0007669"/>
    <property type="project" value="InterPro"/>
</dbReference>
<dbReference type="PANTHER" id="PTHR42972:SF8">
    <property type="entry name" value="POLYHYDROXYBUTYRATE DEPOLYMERASE"/>
    <property type="match status" value="1"/>
</dbReference>
<keyword evidence="2" id="KW-0378">Hydrolase</keyword>
<evidence type="ECO:0000313" key="3">
    <source>
        <dbReference type="EMBL" id="QES42386.1"/>
    </source>
</evidence>
<dbReference type="GO" id="GO:0016787">
    <property type="term" value="F:hydrolase activity"/>
    <property type="evidence" value="ECO:0007669"/>
    <property type="project" value="UniProtKB-KW"/>
</dbReference>
<dbReference type="InterPro" id="IPR029058">
    <property type="entry name" value="AB_hydrolase_fold"/>
</dbReference>
<evidence type="ECO:0000256" key="1">
    <source>
        <dbReference type="ARBA" id="ARBA00022729"/>
    </source>
</evidence>
<dbReference type="Gene3D" id="3.40.50.1820">
    <property type="entry name" value="alpha/beta hydrolase"/>
    <property type="match status" value="2"/>
</dbReference>
<dbReference type="Proteomes" id="UP000324015">
    <property type="component" value="Chromosome"/>
</dbReference>
<evidence type="ECO:0000313" key="4">
    <source>
        <dbReference type="Proteomes" id="UP000324015"/>
    </source>
</evidence>
<proteinExistence type="predicted"/>
<organism evidence="3 4">
    <name type="scientific">Streptomyces venezuelae</name>
    <dbReference type="NCBI Taxonomy" id="54571"/>
    <lineage>
        <taxon>Bacteria</taxon>
        <taxon>Bacillati</taxon>
        <taxon>Actinomycetota</taxon>
        <taxon>Actinomycetes</taxon>
        <taxon>Kitasatosporales</taxon>
        <taxon>Streptomycetaceae</taxon>
        <taxon>Streptomyces</taxon>
    </lineage>
</organism>
<sequence>MPRKTPAQLEQLTRERAAAGRVDPVANLAGDPVWLYHGGNDRTVDRPVNNDLATYHRDFGADVSYDTSSAAGHAWVSPLGKVACASTASPYINTCGTDPERSMLNHLFGAPVNPATVSPLDGTLVRFDQNRHVPGGNAAAVSMGKDGFVYVPKACAAGSCRLMVALHGCQQTYGQIGDTFMAQANLNEYADTNRMIVLYPQATTSLDNPRGCWNWWGYGGDTHYADKGGRQITAIMSMVRQLGG</sequence>
<dbReference type="Pfam" id="PF10503">
    <property type="entry name" value="Esterase_PHB"/>
    <property type="match status" value="1"/>
</dbReference>
<dbReference type="AlphaFoldDB" id="A0A5P2CHQ4"/>
<dbReference type="PANTHER" id="PTHR42972">
    <property type="entry name" value="TOL-PAL SYSTEM PROTEIN TOLB"/>
    <property type="match status" value="1"/>
</dbReference>
<dbReference type="SUPFAM" id="SSF53474">
    <property type="entry name" value="alpha/beta-Hydrolases"/>
    <property type="match status" value="1"/>
</dbReference>
<reference evidence="3 4" key="1">
    <citation type="submission" date="2018-05" db="EMBL/GenBank/DDBJ databases">
        <title>Streptomyces venezuelae.</title>
        <authorList>
            <person name="Kim W."/>
            <person name="Lee N."/>
            <person name="Cho B.-K."/>
        </authorList>
    </citation>
    <scope>NUCLEOTIDE SEQUENCE [LARGE SCALE GENOMIC DNA]</scope>
    <source>
        <strain evidence="3 4">ATCC 14585</strain>
    </source>
</reference>
<dbReference type="EMBL" id="CP029191">
    <property type="protein sequence ID" value="QES42386.1"/>
    <property type="molecule type" value="Genomic_DNA"/>
</dbReference>
<protein>
    <submittedName>
        <fullName evidence="3">Depolymerase</fullName>
    </submittedName>
</protein>
<name>A0A5P2CHQ4_STRVZ</name>